<gene>
    <name evidence="2" type="ORF">KLA_15890</name>
</gene>
<evidence type="ECO:0000313" key="2">
    <source>
        <dbReference type="EMBL" id="EWH11275.1"/>
    </source>
</evidence>
<organism evidence="2 3">
    <name type="scientific">Cellulophaga geojensis KL-A</name>
    <dbReference type="NCBI Taxonomy" id="1328323"/>
    <lineage>
        <taxon>Bacteria</taxon>
        <taxon>Pseudomonadati</taxon>
        <taxon>Bacteroidota</taxon>
        <taxon>Flavobacteriia</taxon>
        <taxon>Flavobacteriales</taxon>
        <taxon>Flavobacteriaceae</taxon>
        <taxon>Cellulophaga</taxon>
    </lineage>
</organism>
<comment type="caution">
    <text evidence="2">The sequence shown here is derived from an EMBL/GenBank/DDBJ whole genome shotgun (WGS) entry which is preliminary data.</text>
</comment>
<dbReference type="SUPFAM" id="SSF51735">
    <property type="entry name" value="NAD(P)-binding Rossmann-fold domains"/>
    <property type="match status" value="1"/>
</dbReference>
<sequence>MLYSGMENILVAGANGTTGKQIVNLLKESQYFNPIAMVRKEEQKEYFKAKQIDTVLGDLEGDVDKVFNKIENVDKVLFAAGSGGKKVVEVDQEGAKRLIDASKENNIKKFVMLSSMGADKPEEAEQLQEYLKAKHNADEYLKESGLNYSIVRPGSLTNKEPHNQIELQEKLNKRGEISRNDVAQTLVRTLNDDVANKATFEIIKGDTLIGEALDKFSTVNA</sequence>
<dbReference type="Pfam" id="PF13460">
    <property type="entry name" value="NAD_binding_10"/>
    <property type="match status" value="1"/>
</dbReference>
<dbReference type="Proteomes" id="UP000019275">
    <property type="component" value="Unassembled WGS sequence"/>
</dbReference>
<name>A0ABP3B4V8_9FLAO</name>
<keyword evidence="3" id="KW-1185">Reference proteome</keyword>
<dbReference type="PANTHER" id="PTHR15020:SF50">
    <property type="entry name" value="UPF0659 PROTEIN YMR090W"/>
    <property type="match status" value="1"/>
</dbReference>
<dbReference type="PANTHER" id="PTHR15020">
    <property type="entry name" value="FLAVIN REDUCTASE-RELATED"/>
    <property type="match status" value="1"/>
</dbReference>
<dbReference type="Gene3D" id="3.40.50.720">
    <property type="entry name" value="NAD(P)-binding Rossmann-like Domain"/>
    <property type="match status" value="1"/>
</dbReference>
<dbReference type="InterPro" id="IPR036291">
    <property type="entry name" value="NAD(P)-bd_dom_sf"/>
</dbReference>
<dbReference type="InterPro" id="IPR016040">
    <property type="entry name" value="NAD(P)-bd_dom"/>
</dbReference>
<evidence type="ECO:0000313" key="3">
    <source>
        <dbReference type="Proteomes" id="UP000019275"/>
    </source>
</evidence>
<proteinExistence type="predicted"/>
<reference evidence="2 3" key="1">
    <citation type="journal article" date="2014" name="Genome Announc.">
        <title>Draft Genome Sequence of the Carrageenan-Degrading Bacterium Cellulophaga sp. Strain KL-A, Isolated from Decaying Marine Algae.</title>
        <authorList>
            <person name="Shan D."/>
            <person name="Ying J."/>
            <person name="Li X."/>
            <person name="Gao Z."/>
            <person name="Wei G."/>
            <person name="Shao Z."/>
        </authorList>
    </citation>
    <scope>NUCLEOTIDE SEQUENCE [LARGE SCALE GENOMIC DNA]</scope>
    <source>
        <strain evidence="2 3">KL-A</strain>
    </source>
</reference>
<feature type="domain" description="NAD(P)-binding" evidence="1">
    <location>
        <begin position="13"/>
        <end position="192"/>
    </location>
</feature>
<evidence type="ECO:0000259" key="1">
    <source>
        <dbReference type="Pfam" id="PF13460"/>
    </source>
</evidence>
<protein>
    <submittedName>
        <fullName evidence="2">NAD-dependent epimerase/dehydratase</fullName>
    </submittedName>
</protein>
<accession>A0ABP3B4V8</accession>
<dbReference type="CDD" id="cd05243">
    <property type="entry name" value="SDR_a5"/>
    <property type="match status" value="1"/>
</dbReference>
<dbReference type="EMBL" id="ARZX01000028">
    <property type="protein sequence ID" value="EWH11275.1"/>
    <property type="molecule type" value="Genomic_DNA"/>
</dbReference>